<dbReference type="GO" id="GO:0004553">
    <property type="term" value="F:hydrolase activity, hydrolyzing O-glycosyl compounds"/>
    <property type="evidence" value="ECO:0007669"/>
    <property type="project" value="InterPro"/>
</dbReference>
<dbReference type="AlphaFoldDB" id="A0A0G1Q0N6"/>
<accession>A0A0G1Q0N6</accession>
<evidence type="ECO:0000259" key="1">
    <source>
        <dbReference type="PROSITE" id="PS51766"/>
    </source>
</evidence>
<dbReference type="PROSITE" id="PS00018">
    <property type="entry name" value="EF_HAND_1"/>
    <property type="match status" value="1"/>
</dbReference>
<dbReference type="SUPFAM" id="SSF63446">
    <property type="entry name" value="Type I dockerin domain"/>
    <property type="match status" value="1"/>
</dbReference>
<dbReference type="Pfam" id="PF00404">
    <property type="entry name" value="Dockerin_1"/>
    <property type="match status" value="1"/>
</dbReference>
<dbReference type="PROSITE" id="PS51766">
    <property type="entry name" value="DOCKERIN"/>
    <property type="match status" value="1"/>
</dbReference>
<dbReference type="Gene3D" id="1.10.1330.10">
    <property type="entry name" value="Dockerin domain"/>
    <property type="match status" value="1"/>
</dbReference>
<dbReference type="Proteomes" id="UP000034264">
    <property type="component" value="Unassembled WGS sequence"/>
</dbReference>
<organism evidence="2 3">
    <name type="scientific">Candidatus Amesbacteria bacterium GW2011_GWC2_45_19</name>
    <dbReference type="NCBI Taxonomy" id="1618366"/>
    <lineage>
        <taxon>Bacteria</taxon>
        <taxon>Candidatus Amesiibacteriota</taxon>
    </lineage>
</organism>
<dbReference type="EMBL" id="LCKS01000015">
    <property type="protein sequence ID" value="KKU02200.1"/>
    <property type="molecule type" value="Genomic_DNA"/>
</dbReference>
<dbReference type="InterPro" id="IPR002105">
    <property type="entry name" value="Dockerin_1_rpt"/>
</dbReference>
<evidence type="ECO:0000313" key="3">
    <source>
        <dbReference type="Proteomes" id="UP000034264"/>
    </source>
</evidence>
<dbReference type="InterPro" id="IPR016134">
    <property type="entry name" value="Dockerin_dom"/>
</dbReference>
<dbReference type="InterPro" id="IPR036439">
    <property type="entry name" value="Dockerin_dom_sf"/>
</dbReference>
<gene>
    <name evidence="2" type="ORF">UX05_C0015G0011</name>
</gene>
<feature type="domain" description="Dockerin" evidence="1">
    <location>
        <begin position="19"/>
        <end position="84"/>
    </location>
</feature>
<name>A0A0G1Q0N6_9BACT</name>
<evidence type="ECO:0000313" key="2">
    <source>
        <dbReference type="EMBL" id="KKU02200.1"/>
    </source>
</evidence>
<proteinExistence type="predicted"/>
<dbReference type="InterPro" id="IPR018247">
    <property type="entry name" value="EF_Hand_1_Ca_BS"/>
</dbReference>
<comment type="caution">
    <text evidence="2">The sequence shown here is derived from an EMBL/GenBank/DDBJ whole genome shotgun (WGS) entry which is preliminary data.</text>
</comment>
<protein>
    <recommendedName>
        <fullName evidence="1">Dockerin domain-containing protein</fullName>
    </recommendedName>
</protein>
<sequence length="428" mass="45822">MIVMGLILGAGLAERVRAQGTISGDANGDCKVDGVDFVVVFNNYGKPTGGGATQGDFSGDGKVDGVDYVILFNHYGQVCQGTPVPTATPTPTPTPVGPTPTPPPIVTGQGIWISSSEIAKLPTSGSAWNAVLSAANGSWGTARLNDNNSMHDVYTLAGALVAVRTGDSTMRAKTIAGLRSAMSSLISRTLELARGLQTYIIAADIIGYHDTGFENWVRDITFARPVPGRDGSGLYNNALTDSTNWGGHERASAIAAALYLRDSRIGELVRAYQEYIGENVSPKTLIYRGTNWQADQNNKAGVNRVGARIQGQDVSGVIPEDWRRGSEFNWPPTLSGYMWEGVQGFTVSAVLLHRAGLVPFTSGNNVLSRVLHQLMDPLNPPNPGINDQPTGDDTWIPWVVNYYAGTNFRTTAANPGKNMGWTDWTHSR</sequence>
<reference evidence="2 3" key="1">
    <citation type="journal article" date="2015" name="Nature">
        <title>rRNA introns, odd ribosomes, and small enigmatic genomes across a large radiation of phyla.</title>
        <authorList>
            <person name="Brown C.T."/>
            <person name="Hug L.A."/>
            <person name="Thomas B.C."/>
            <person name="Sharon I."/>
            <person name="Castelle C.J."/>
            <person name="Singh A."/>
            <person name="Wilkins M.J."/>
            <person name="Williams K.H."/>
            <person name="Banfield J.F."/>
        </authorList>
    </citation>
    <scope>NUCLEOTIDE SEQUENCE [LARGE SCALE GENOMIC DNA]</scope>
</reference>
<dbReference type="GO" id="GO:0000272">
    <property type="term" value="P:polysaccharide catabolic process"/>
    <property type="evidence" value="ECO:0007669"/>
    <property type="project" value="InterPro"/>
</dbReference>